<accession>A0A6A5YKQ8</accession>
<name>A0A6A5YKQ8_9PLEO</name>
<proteinExistence type="predicted"/>
<keyword evidence="2" id="KW-1185">Reference proteome</keyword>
<dbReference type="Proteomes" id="UP000799770">
    <property type="component" value="Unassembled WGS sequence"/>
</dbReference>
<organism evidence="1 2">
    <name type="scientific">Lophiotrema nucula</name>
    <dbReference type="NCBI Taxonomy" id="690887"/>
    <lineage>
        <taxon>Eukaryota</taxon>
        <taxon>Fungi</taxon>
        <taxon>Dikarya</taxon>
        <taxon>Ascomycota</taxon>
        <taxon>Pezizomycotina</taxon>
        <taxon>Dothideomycetes</taxon>
        <taxon>Pleosporomycetidae</taxon>
        <taxon>Pleosporales</taxon>
        <taxon>Lophiotremataceae</taxon>
        <taxon>Lophiotrema</taxon>
    </lineage>
</organism>
<evidence type="ECO:0000313" key="2">
    <source>
        <dbReference type="Proteomes" id="UP000799770"/>
    </source>
</evidence>
<reference evidence="1" key="1">
    <citation type="journal article" date="2020" name="Stud. Mycol.">
        <title>101 Dothideomycetes genomes: a test case for predicting lifestyles and emergence of pathogens.</title>
        <authorList>
            <person name="Haridas S."/>
            <person name="Albert R."/>
            <person name="Binder M."/>
            <person name="Bloem J."/>
            <person name="Labutti K."/>
            <person name="Salamov A."/>
            <person name="Andreopoulos B."/>
            <person name="Baker S."/>
            <person name="Barry K."/>
            <person name="Bills G."/>
            <person name="Bluhm B."/>
            <person name="Cannon C."/>
            <person name="Castanera R."/>
            <person name="Culley D."/>
            <person name="Daum C."/>
            <person name="Ezra D."/>
            <person name="Gonzalez J."/>
            <person name="Henrissat B."/>
            <person name="Kuo A."/>
            <person name="Liang C."/>
            <person name="Lipzen A."/>
            <person name="Lutzoni F."/>
            <person name="Magnuson J."/>
            <person name="Mondo S."/>
            <person name="Nolan M."/>
            <person name="Ohm R."/>
            <person name="Pangilinan J."/>
            <person name="Park H.-J."/>
            <person name="Ramirez L."/>
            <person name="Alfaro M."/>
            <person name="Sun H."/>
            <person name="Tritt A."/>
            <person name="Yoshinaga Y."/>
            <person name="Zwiers L.-H."/>
            <person name="Turgeon B."/>
            <person name="Goodwin S."/>
            <person name="Spatafora J."/>
            <person name="Crous P."/>
            <person name="Grigoriev I."/>
        </authorList>
    </citation>
    <scope>NUCLEOTIDE SEQUENCE</scope>
    <source>
        <strain evidence="1">CBS 627.86</strain>
    </source>
</reference>
<gene>
    <name evidence="1" type="ORF">BDV96DRAFT_606380</name>
</gene>
<dbReference type="EMBL" id="ML977353">
    <property type="protein sequence ID" value="KAF2107530.1"/>
    <property type="molecule type" value="Genomic_DNA"/>
</dbReference>
<protein>
    <submittedName>
        <fullName evidence="1">Uncharacterized protein</fullName>
    </submittedName>
</protein>
<evidence type="ECO:0000313" key="1">
    <source>
        <dbReference type="EMBL" id="KAF2107530.1"/>
    </source>
</evidence>
<sequence>MSPEEESSPRLMETKGITGRSIALSHCRGSSQSLPALMTGRSNFHDHLASITWHSPPISYQDAITATRRLGLSSLRINSLVSFKSIMQTGSTNQNVWELRMKMLILRSPPPTRQTPVKLGLPVALSIHSLSNYLTYLKPVNARGLYSRPQYLLIASRSRQSWASRVRRMVPTGVASFRTHGVHTAESLVWFCRVLCQRETGGSLYSTARNRR</sequence>
<dbReference type="AlphaFoldDB" id="A0A6A5YKQ8"/>